<dbReference type="PANTHER" id="PTHR32089:SF112">
    <property type="entry name" value="LYSOZYME-LIKE PROTEIN-RELATED"/>
    <property type="match status" value="1"/>
</dbReference>
<dbReference type="SMART" id="SM00283">
    <property type="entry name" value="MA"/>
    <property type="match status" value="1"/>
</dbReference>
<dbReference type="Pfam" id="PF08447">
    <property type="entry name" value="PAS_3"/>
    <property type="match status" value="2"/>
</dbReference>
<dbReference type="EMBL" id="JXOD01000203">
    <property type="protein sequence ID" value="KMO13660.1"/>
    <property type="molecule type" value="Genomic_DNA"/>
</dbReference>
<dbReference type="Gene3D" id="3.30.450.20">
    <property type="entry name" value="PAS domain"/>
    <property type="match status" value="2"/>
</dbReference>
<dbReference type="CDD" id="cd00130">
    <property type="entry name" value="PAS"/>
    <property type="match status" value="2"/>
</dbReference>
<dbReference type="Gene3D" id="1.10.287.950">
    <property type="entry name" value="Methyl-accepting chemotaxis protein"/>
    <property type="match status" value="1"/>
</dbReference>
<dbReference type="PROSITE" id="PS50111">
    <property type="entry name" value="CHEMOTAXIS_TRANSDUC_2"/>
    <property type="match status" value="1"/>
</dbReference>
<dbReference type="PROSITE" id="PS50112">
    <property type="entry name" value="PAS"/>
    <property type="match status" value="1"/>
</dbReference>
<dbReference type="SMART" id="SM00091">
    <property type="entry name" value="PAS"/>
    <property type="match status" value="2"/>
</dbReference>
<dbReference type="InterPro" id="IPR000700">
    <property type="entry name" value="PAS-assoc_C"/>
</dbReference>
<dbReference type="PROSITE" id="PS50113">
    <property type="entry name" value="PAC"/>
    <property type="match status" value="2"/>
</dbReference>
<feature type="domain" description="PAS" evidence="4">
    <location>
        <begin position="24"/>
        <end position="77"/>
    </location>
</feature>
<protein>
    <submittedName>
        <fullName evidence="6">Chemotaxis protein</fullName>
    </submittedName>
</protein>
<reference evidence="6 7" key="1">
    <citation type="submission" date="2015-01" db="EMBL/GenBank/DDBJ databases">
        <title>Genome sequencing of Methylobacterium platani JCM14648 type strain.</title>
        <authorList>
            <person name="Chaudhry V."/>
            <person name="Patil P.B."/>
        </authorList>
    </citation>
    <scope>NUCLEOTIDE SEQUENCE [LARGE SCALE GENOMIC DNA]</scope>
    <source>
        <strain evidence="6 7">JCM 14648</strain>
    </source>
</reference>
<evidence type="ECO:0000256" key="1">
    <source>
        <dbReference type="ARBA" id="ARBA00023224"/>
    </source>
</evidence>
<keyword evidence="7" id="KW-1185">Reference proteome</keyword>
<evidence type="ECO:0000313" key="6">
    <source>
        <dbReference type="EMBL" id="KMO13660.1"/>
    </source>
</evidence>
<dbReference type="InterPro" id="IPR000014">
    <property type="entry name" value="PAS"/>
</dbReference>
<dbReference type="Proteomes" id="UP000035947">
    <property type="component" value="Unassembled WGS sequence"/>
</dbReference>
<feature type="domain" description="Methyl-accepting transducer" evidence="3">
    <location>
        <begin position="255"/>
        <end position="484"/>
    </location>
</feature>
<dbReference type="SUPFAM" id="SSF58104">
    <property type="entry name" value="Methyl-accepting chemotaxis protein (MCP) signaling domain"/>
    <property type="match status" value="1"/>
</dbReference>
<evidence type="ECO:0000259" key="4">
    <source>
        <dbReference type="PROSITE" id="PS50112"/>
    </source>
</evidence>
<sequence length="489" mass="51774">MSLFRSGLRALTEAINRSRGCLDLDLDGTIRNANANFLNLVGYSRAELVGKSHSLLLPPAERDSAESAVFWTTLREGKPLTREFKRITKAGDEVWVLASYNPVLGRSGKPARIVVFASDITAQKARSIDTNGQVAALHRSQAVIAFTPAGIILDANTNFLSTLGYELSEIQGQHHRIFIEPAERESVGYREFWAALGRGEYQASEYRRLAKGGREIFIQATYNPIRDDDGRLVKVVKFAVDVTGQVHERRRRAEKAHAISLDLNAISVAVHGVTTQTVAAAGTVHQVSSDIQAVASGAEELSASVSEISSQVQHASQIAGQAVMQAEHTGSIVAGLSAQASRIGEVVALIQAIASQTNLLALNATIEAARAGEAGRGFAVVAQEVKQLAEQTSKATDQIRQQIGATQGATQQAVEAIGAIQGTIRTLDQVAAAIAAAVEEQSAVTHEISASMQTASCGANSLAGSMEAIAHAAEQVDRSTGKVREAAAA</sequence>
<evidence type="ECO:0000256" key="2">
    <source>
        <dbReference type="PROSITE-ProRule" id="PRU00284"/>
    </source>
</evidence>
<feature type="domain" description="PAC" evidence="5">
    <location>
        <begin position="202"/>
        <end position="254"/>
    </location>
</feature>
<name>A0ABR5GVC6_9HYPH</name>
<dbReference type="InterPro" id="IPR001610">
    <property type="entry name" value="PAC"/>
</dbReference>
<dbReference type="InterPro" id="IPR035965">
    <property type="entry name" value="PAS-like_dom_sf"/>
</dbReference>
<evidence type="ECO:0000313" key="7">
    <source>
        <dbReference type="Proteomes" id="UP000035947"/>
    </source>
</evidence>
<proteinExistence type="predicted"/>
<dbReference type="InterPro" id="IPR004089">
    <property type="entry name" value="MCPsignal_dom"/>
</dbReference>
<accession>A0ABR5GVC6</accession>
<keyword evidence="1 2" id="KW-0807">Transducer</keyword>
<organism evidence="6 7">
    <name type="scientific">Methylobacterium platani JCM 14648</name>
    <dbReference type="NCBI Taxonomy" id="1295136"/>
    <lineage>
        <taxon>Bacteria</taxon>
        <taxon>Pseudomonadati</taxon>
        <taxon>Pseudomonadota</taxon>
        <taxon>Alphaproteobacteria</taxon>
        <taxon>Hyphomicrobiales</taxon>
        <taxon>Methylobacteriaceae</taxon>
        <taxon>Methylobacterium</taxon>
    </lineage>
</organism>
<dbReference type="RefSeq" id="WP_048435734.1">
    <property type="nucleotide sequence ID" value="NZ_JXOD01000203.1"/>
</dbReference>
<dbReference type="NCBIfam" id="TIGR00229">
    <property type="entry name" value="sensory_box"/>
    <property type="match status" value="2"/>
</dbReference>
<evidence type="ECO:0000259" key="3">
    <source>
        <dbReference type="PROSITE" id="PS50111"/>
    </source>
</evidence>
<comment type="caution">
    <text evidence="6">The sequence shown here is derived from an EMBL/GenBank/DDBJ whole genome shotgun (WGS) entry which is preliminary data.</text>
</comment>
<dbReference type="SMART" id="SM00086">
    <property type="entry name" value="PAC"/>
    <property type="match status" value="2"/>
</dbReference>
<feature type="domain" description="PAC" evidence="5">
    <location>
        <begin position="80"/>
        <end position="132"/>
    </location>
</feature>
<evidence type="ECO:0000259" key="5">
    <source>
        <dbReference type="PROSITE" id="PS50113"/>
    </source>
</evidence>
<dbReference type="Pfam" id="PF00015">
    <property type="entry name" value="MCPsignal"/>
    <property type="match status" value="1"/>
</dbReference>
<dbReference type="SUPFAM" id="SSF55785">
    <property type="entry name" value="PYP-like sensor domain (PAS domain)"/>
    <property type="match status" value="2"/>
</dbReference>
<dbReference type="InterPro" id="IPR013655">
    <property type="entry name" value="PAS_fold_3"/>
</dbReference>
<gene>
    <name evidence="6" type="ORF">SQ03_21185</name>
</gene>
<dbReference type="PANTHER" id="PTHR32089">
    <property type="entry name" value="METHYL-ACCEPTING CHEMOTAXIS PROTEIN MCPB"/>
    <property type="match status" value="1"/>
</dbReference>